<keyword evidence="1" id="KW-1133">Transmembrane helix</keyword>
<dbReference type="STRING" id="199441.BkAM31D_17395"/>
<keyword evidence="3" id="KW-1185">Reference proteome</keyword>
<evidence type="ECO:0000256" key="1">
    <source>
        <dbReference type="SAM" id="Phobius"/>
    </source>
</evidence>
<feature type="transmembrane region" description="Helical" evidence="1">
    <location>
        <begin position="29"/>
        <end position="46"/>
    </location>
</feature>
<dbReference type="AlphaFoldDB" id="A0A1X9ML44"/>
<evidence type="ECO:0000313" key="2">
    <source>
        <dbReference type="EMBL" id="ARK31472.1"/>
    </source>
</evidence>
<reference evidence="2 3" key="1">
    <citation type="submission" date="2017-04" db="EMBL/GenBank/DDBJ databases">
        <title>Bacillus krulwichiae AM31D Genome sequencing and assembly.</title>
        <authorList>
            <person name="Krulwich T.A."/>
            <person name="Anastor L."/>
            <person name="Ehrlich R."/>
            <person name="Ehrlich G.D."/>
            <person name="Janto B."/>
        </authorList>
    </citation>
    <scope>NUCLEOTIDE SEQUENCE [LARGE SCALE GENOMIC DNA]</scope>
    <source>
        <strain evidence="2 3">AM31D</strain>
    </source>
</reference>
<sequence length="54" mass="6445">MTKIQLFQLVAILALVIFVIYSYQAEATVTWLFYLIAVINIVLWILRMNERRKN</sequence>
<name>A0A1X9ML44_9BACI</name>
<organism evidence="2 3">
    <name type="scientific">Halalkalibacter krulwichiae</name>
    <dbReference type="NCBI Taxonomy" id="199441"/>
    <lineage>
        <taxon>Bacteria</taxon>
        <taxon>Bacillati</taxon>
        <taxon>Bacillota</taxon>
        <taxon>Bacilli</taxon>
        <taxon>Bacillales</taxon>
        <taxon>Bacillaceae</taxon>
        <taxon>Halalkalibacter</taxon>
    </lineage>
</organism>
<evidence type="ECO:0000313" key="3">
    <source>
        <dbReference type="Proteomes" id="UP000193006"/>
    </source>
</evidence>
<gene>
    <name evidence="2" type="ORF">BkAM31D_17395</name>
</gene>
<keyword evidence="1" id="KW-0812">Transmembrane</keyword>
<dbReference type="Proteomes" id="UP000193006">
    <property type="component" value="Chromosome"/>
</dbReference>
<dbReference type="KEGG" id="bkw:BkAM31D_17395"/>
<proteinExistence type="predicted"/>
<protein>
    <submittedName>
        <fullName evidence="2">Uncharacterized protein</fullName>
    </submittedName>
</protein>
<accession>A0A1X9ML44</accession>
<feature type="transmembrane region" description="Helical" evidence="1">
    <location>
        <begin position="7"/>
        <end position="23"/>
    </location>
</feature>
<dbReference type="EMBL" id="CP020814">
    <property type="protein sequence ID" value="ARK31472.1"/>
    <property type="molecule type" value="Genomic_DNA"/>
</dbReference>
<dbReference type="RefSeq" id="WP_169801100.1">
    <property type="nucleotide sequence ID" value="NZ_CP020814.1"/>
</dbReference>
<keyword evidence="1" id="KW-0472">Membrane</keyword>